<dbReference type="Proteomes" id="UP000887540">
    <property type="component" value="Unplaced"/>
</dbReference>
<protein>
    <submittedName>
        <fullName evidence="2">Uncharacterized protein</fullName>
    </submittedName>
</protein>
<dbReference type="WBParaSite" id="ACRNAN_scaffold17092.g8913.t1">
    <property type="protein sequence ID" value="ACRNAN_scaffold17092.g8913.t1"/>
    <property type="gene ID" value="ACRNAN_scaffold17092.g8913"/>
</dbReference>
<keyword evidence="1" id="KW-1185">Reference proteome</keyword>
<accession>A0A914D1N8</accession>
<dbReference type="AlphaFoldDB" id="A0A914D1N8"/>
<evidence type="ECO:0000313" key="2">
    <source>
        <dbReference type="WBParaSite" id="ACRNAN_scaffold17092.g8913.t1"/>
    </source>
</evidence>
<organism evidence="1 2">
    <name type="scientific">Acrobeloides nanus</name>
    <dbReference type="NCBI Taxonomy" id="290746"/>
    <lineage>
        <taxon>Eukaryota</taxon>
        <taxon>Metazoa</taxon>
        <taxon>Ecdysozoa</taxon>
        <taxon>Nematoda</taxon>
        <taxon>Chromadorea</taxon>
        <taxon>Rhabditida</taxon>
        <taxon>Tylenchina</taxon>
        <taxon>Cephalobomorpha</taxon>
        <taxon>Cephaloboidea</taxon>
        <taxon>Cephalobidae</taxon>
        <taxon>Acrobeloides</taxon>
    </lineage>
</organism>
<reference evidence="2" key="1">
    <citation type="submission" date="2022-11" db="UniProtKB">
        <authorList>
            <consortium name="WormBaseParasite"/>
        </authorList>
    </citation>
    <scope>IDENTIFICATION</scope>
</reference>
<sequence>VKLLVNNAAPSSFACDYEKALMIDFSNVFRDVEIRGGYFHFSQNAMSHYSDALIDNDLRIALQANMIRSLAFVPLQDLDAAYDELLMHIDISVWGPYLRNYFEPWYIGVRDNFGPRRGNGIFKRKIWNVYQRTLEGEIRTTNTIEGYHIRINSIMGEMLPTLWKFIEKLKKFDESINNDYLQWIDGKEPTRVRRYVAQEKQKLSVVENYHLVTKIEYL</sequence>
<proteinExistence type="predicted"/>
<name>A0A914D1N8_9BILA</name>
<evidence type="ECO:0000313" key="1">
    <source>
        <dbReference type="Proteomes" id="UP000887540"/>
    </source>
</evidence>